<keyword evidence="1" id="KW-0812">Transmembrane</keyword>
<protein>
    <recommendedName>
        <fullName evidence="6">Oligosaccharide repeat unit polymerase</fullName>
    </recommendedName>
</protein>
<feature type="transmembrane region" description="Helical" evidence="1">
    <location>
        <begin position="174"/>
        <end position="194"/>
    </location>
</feature>
<keyword evidence="4" id="KW-1185">Reference proteome</keyword>
<dbReference type="RefSeq" id="WP_058461781.1">
    <property type="nucleotide sequence ID" value="NZ_LNKA01000001.1"/>
</dbReference>
<feature type="transmembrane region" description="Helical" evidence="1">
    <location>
        <begin position="408"/>
        <end position="425"/>
    </location>
</feature>
<accession>A0A0W0R4W5</accession>
<evidence type="ECO:0000313" key="3">
    <source>
        <dbReference type="EMBL" id="VEH85706.1"/>
    </source>
</evidence>
<name>A0A0W0R4W5_9GAMM</name>
<evidence type="ECO:0000313" key="5">
    <source>
        <dbReference type="Proteomes" id="UP000281170"/>
    </source>
</evidence>
<feature type="transmembrane region" description="Helical" evidence="1">
    <location>
        <begin position="359"/>
        <end position="378"/>
    </location>
</feature>
<gene>
    <name evidence="2" type="ORF">Lade_0734</name>
    <name evidence="3" type="ORF">NCTC12735_01341</name>
</gene>
<evidence type="ECO:0000313" key="4">
    <source>
        <dbReference type="Proteomes" id="UP000054859"/>
    </source>
</evidence>
<dbReference type="STRING" id="45056.Lade_0734"/>
<evidence type="ECO:0000313" key="2">
    <source>
        <dbReference type="EMBL" id="KTC66076.1"/>
    </source>
</evidence>
<dbReference type="EMBL" id="LNKA01000001">
    <property type="protein sequence ID" value="KTC66076.1"/>
    <property type="molecule type" value="Genomic_DNA"/>
</dbReference>
<organism evidence="2 4">
    <name type="scientific">Legionella adelaidensis</name>
    <dbReference type="NCBI Taxonomy" id="45056"/>
    <lineage>
        <taxon>Bacteria</taxon>
        <taxon>Pseudomonadati</taxon>
        <taxon>Pseudomonadota</taxon>
        <taxon>Gammaproteobacteria</taxon>
        <taxon>Legionellales</taxon>
        <taxon>Legionellaceae</taxon>
        <taxon>Legionella</taxon>
    </lineage>
</organism>
<dbReference type="PATRIC" id="fig|45056.6.peg.758"/>
<feature type="transmembrane region" description="Helical" evidence="1">
    <location>
        <begin position="248"/>
        <end position="270"/>
    </location>
</feature>
<reference evidence="3 5" key="2">
    <citation type="submission" date="2018-12" db="EMBL/GenBank/DDBJ databases">
        <authorList>
            <consortium name="Pathogen Informatics"/>
        </authorList>
    </citation>
    <scope>NUCLEOTIDE SEQUENCE [LARGE SCALE GENOMIC DNA]</scope>
    <source>
        <strain evidence="3 5">NCTC12735</strain>
        <plasmid evidence="5">20</plasmid>
    </source>
</reference>
<dbReference type="KEGG" id="ladl:NCTC12735_01341"/>
<feature type="transmembrane region" description="Helical" evidence="1">
    <location>
        <begin position="385"/>
        <end position="402"/>
    </location>
</feature>
<keyword evidence="1" id="KW-1133">Transmembrane helix</keyword>
<sequence length="429" mass="49549">MSLSVDIHHNQKYFLKLMSWVLILIIIYPFVVLQSIPKWTLLNFLLYLCSSLTWIICLQSIYHHSIKSWNIFGLFYFFSLWVNCFQLSDFQVEKTLFDFFAMFLGPLLFLLLLFSVEKIKVAPFNVKINLINLNFVYFVGVVSYCLICLHIGKTAGWRILAIQEEHRIISGNEFVVPYFSALRSILSWILVILAPYAKKRYAIIALAAIVVFSVILQVKRGDLIRILLFGGIYFIYQAKGMHNKKVKYGILGLVALTIIIFVLFGQWRIAQSGNNWQTINQITGIKFNSAFLAWLFGYLIIQFDVFSLSSSFLFFPNYKMEELWKLVAPSYSAQEWIVPINGFNAGTAFWGFVRDYGGFFIIEMFIFGFIINGLILLSKKTDCKGAYCFVCMLCALLVTGNYFTNRTIIAAIIFSNIIFLFTKNNKKEN</sequence>
<evidence type="ECO:0000256" key="1">
    <source>
        <dbReference type="SAM" id="Phobius"/>
    </source>
</evidence>
<dbReference type="EMBL" id="LR134429">
    <property type="protein sequence ID" value="VEH85706.1"/>
    <property type="molecule type" value="Genomic_DNA"/>
</dbReference>
<feature type="transmembrane region" description="Helical" evidence="1">
    <location>
        <begin position="13"/>
        <end position="32"/>
    </location>
</feature>
<feature type="transmembrane region" description="Helical" evidence="1">
    <location>
        <begin position="290"/>
        <end position="315"/>
    </location>
</feature>
<feature type="transmembrane region" description="Helical" evidence="1">
    <location>
        <begin position="44"/>
        <end position="62"/>
    </location>
</feature>
<keyword evidence="3" id="KW-0614">Plasmid</keyword>
<feature type="transmembrane region" description="Helical" evidence="1">
    <location>
        <begin position="135"/>
        <end position="153"/>
    </location>
</feature>
<dbReference type="Proteomes" id="UP000281170">
    <property type="component" value="Plasmid 20"/>
</dbReference>
<dbReference type="AlphaFoldDB" id="A0A0W0R4W5"/>
<dbReference type="Proteomes" id="UP000054859">
    <property type="component" value="Unassembled WGS sequence"/>
</dbReference>
<feature type="transmembrane region" description="Helical" evidence="1">
    <location>
        <begin position="96"/>
        <end position="115"/>
    </location>
</feature>
<feature type="transmembrane region" description="Helical" evidence="1">
    <location>
        <begin position="200"/>
        <end position="218"/>
    </location>
</feature>
<evidence type="ECO:0008006" key="6">
    <source>
        <dbReference type="Google" id="ProtNLM"/>
    </source>
</evidence>
<keyword evidence="1" id="KW-0472">Membrane</keyword>
<proteinExistence type="predicted"/>
<reference evidence="2 4" key="1">
    <citation type="submission" date="2015-11" db="EMBL/GenBank/DDBJ databases">
        <title>Identification of large and diverse effector repertoires of 38 Legionella species.</title>
        <authorList>
            <person name="Burstein D."/>
            <person name="Amaro F."/>
            <person name="Zusman T."/>
            <person name="Lifshitz Z."/>
            <person name="Cohen O."/>
            <person name="Gilbert J.A."/>
            <person name="Pupko T."/>
            <person name="Shuman H.A."/>
            <person name="Segal G."/>
        </authorList>
    </citation>
    <scope>NUCLEOTIDE SEQUENCE [LARGE SCALE GENOMIC DNA]</scope>
    <source>
        <strain evidence="2 4">1762-AUS-E</strain>
    </source>
</reference>
<geneLocation type="plasmid" evidence="3 5">
    <name>20</name>
</geneLocation>
<feature type="transmembrane region" description="Helical" evidence="1">
    <location>
        <begin position="68"/>
        <end position="84"/>
    </location>
</feature>